<keyword evidence="16" id="KW-1185">Reference proteome</keyword>
<evidence type="ECO:0000259" key="14">
    <source>
        <dbReference type="Pfam" id="PF01292"/>
    </source>
</evidence>
<feature type="transmembrane region" description="Helical" evidence="13">
    <location>
        <begin position="21"/>
        <end position="45"/>
    </location>
</feature>
<evidence type="ECO:0000256" key="7">
    <source>
        <dbReference type="ARBA" id="ARBA00022692"/>
    </source>
</evidence>
<accession>K8WL96</accession>
<keyword evidence="11" id="KW-0408">Iron</keyword>
<feature type="domain" description="Cytochrome b561 bacterial/Ni-hydrogenase" evidence="14">
    <location>
        <begin position="11"/>
        <end position="186"/>
    </location>
</feature>
<feature type="transmembrane region" description="Helical" evidence="13">
    <location>
        <begin position="116"/>
        <end position="135"/>
    </location>
</feature>
<protein>
    <submittedName>
        <fullName evidence="15">Formate dehydrogenase-O subunit gamma</fullName>
    </submittedName>
</protein>
<comment type="caution">
    <text evidence="15">The sequence shown here is derived from an EMBL/GenBank/DDBJ whole genome shotgun (WGS) entry which is preliminary data.</text>
</comment>
<dbReference type="InterPro" id="IPR011577">
    <property type="entry name" value="Cyt_b561_bac/Ni-Hgenase"/>
</dbReference>
<keyword evidence="12 13" id="KW-0472">Membrane</keyword>
<comment type="subcellular location">
    <subcellularLocation>
        <location evidence="2">Cell membrane</location>
        <topology evidence="2">Multi-pass membrane protein</topology>
    </subcellularLocation>
</comment>
<evidence type="ECO:0000256" key="10">
    <source>
        <dbReference type="ARBA" id="ARBA00022989"/>
    </source>
</evidence>
<dbReference type="InterPro" id="IPR006471">
    <property type="entry name" value="Formate_DH_gsu"/>
</dbReference>
<proteinExistence type="inferred from homology"/>
<keyword evidence="8" id="KW-0479">Metal-binding</keyword>
<dbReference type="GO" id="GO:0046872">
    <property type="term" value="F:metal ion binding"/>
    <property type="evidence" value="ECO:0007669"/>
    <property type="project" value="UniProtKB-KW"/>
</dbReference>
<keyword evidence="9" id="KW-0249">Electron transport</keyword>
<evidence type="ECO:0000256" key="1">
    <source>
        <dbReference type="ARBA" id="ARBA00001971"/>
    </source>
</evidence>
<evidence type="ECO:0000256" key="6">
    <source>
        <dbReference type="ARBA" id="ARBA00022617"/>
    </source>
</evidence>
<dbReference type="Proteomes" id="UP000010290">
    <property type="component" value="Chromosome"/>
</dbReference>
<dbReference type="RefSeq" id="WP_008914221.1">
    <property type="nucleotide sequence ID" value="NZ_CM001773.1"/>
</dbReference>
<dbReference type="NCBIfam" id="NF007924">
    <property type="entry name" value="PRK10639.1"/>
    <property type="match status" value="1"/>
</dbReference>
<evidence type="ECO:0000313" key="15">
    <source>
        <dbReference type="EMBL" id="EKT61368.1"/>
    </source>
</evidence>
<evidence type="ECO:0000256" key="3">
    <source>
        <dbReference type="ARBA" id="ARBA00010747"/>
    </source>
</evidence>
<dbReference type="GO" id="GO:0005886">
    <property type="term" value="C:plasma membrane"/>
    <property type="evidence" value="ECO:0007669"/>
    <property type="project" value="UniProtKB-SubCell"/>
</dbReference>
<dbReference type="Pfam" id="PF01292">
    <property type="entry name" value="Ni_hydr_CYTB"/>
    <property type="match status" value="1"/>
</dbReference>
<keyword evidence="7 13" id="KW-0812">Transmembrane</keyword>
<dbReference type="EMBL" id="AKKN01000002">
    <property type="protein sequence ID" value="EKT61368.1"/>
    <property type="molecule type" value="Genomic_DNA"/>
</dbReference>
<evidence type="ECO:0000313" key="16">
    <source>
        <dbReference type="Proteomes" id="UP000010290"/>
    </source>
</evidence>
<organism evidence="15 16">
    <name type="scientific">Providencia sneebia DSM 19967</name>
    <dbReference type="NCBI Taxonomy" id="1141660"/>
    <lineage>
        <taxon>Bacteria</taxon>
        <taxon>Pseudomonadati</taxon>
        <taxon>Pseudomonadota</taxon>
        <taxon>Gammaproteobacteria</taxon>
        <taxon>Enterobacterales</taxon>
        <taxon>Morganellaceae</taxon>
        <taxon>Providencia</taxon>
    </lineage>
</organism>
<keyword evidence="10 13" id="KW-1133">Transmembrane helix</keyword>
<dbReference type="FunFam" id="1.20.950.20:FF:000002">
    <property type="entry name" value="Formate dehydrogenase cytochrome b556 subunit"/>
    <property type="match status" value="1"/>
</dbReference>
<dbReference type="PANTHER" id="PTHR30074:SF2">
    <property type="entry name" value="FORMATE DEHYDROGENASE, CYTOCHROME B556(FDO) SUBUNIT"/>
    <property type="match status" value="1"/>
</dbReference>
<name>K8WL96_9GAMM</name>
<dbReference type="GO" id="GO:0036397">
    <property type="term" value="F:formate dehydrogenase (quinone) activity"/>
    <property type="evidence" value="ECO:0007669"/>
    <property type="project" value="TreeGrafter"/>
</dbReference>
<reference evidence="15 16" key="1">
    <citation type="journal article" date="2012" name="BMC Genomics">
        <title>Comparative genomics of bacteria in the genus Providencia isolated from wild Drosophila melanogaster.</title>
        <authorList>
            <person name="Galac M.R."/>
            <person name="Lazzaro B.P."/>
        </authorList>
    </citation>
    <scope>NUCLEOTIDE SEQUENCE [LARGE SCALE GENOMIC DNA]</scope>
    <source>
        <strain evidence="15 16">DSM 19967</strain>
    </source>
</reference>
<keyword evidence="6" id="KW-0349">Heme</keyword>
<keyword evidence="4" id="KW-0813">Transport</keyword>
<dbReference type="GO" id="GO:0022904">
    <property type="term" value="P:respiratory electron transport chain"/>
    <property type="evidence" value="ECO:0007669"/>
    <property type="project" value="InterPro"/>
</dbReference>
<evidence type="ECO:0000256" key="4">
    <source>
        <dbReference type="ARBA" id="ARBA00022448"/>
    </source>
</evidence>
<dbReference type="PANTHER" id="PTHR30074">
    <property type="entry name" value="FORMATE DEHYDROGENASE, NITRATE-INDUCIBLE, CYTOCHROME B556 FDN SUBUNIT"/>
    <property type="match status" value="1"/>
</dbReference>
<evidence type="ECO:0000256" key="13">
    <source>
        <dbReference type="SAM" id="Phobius"/>
    </source>
</evidence>
<dbReference type="AlphaFoldDB" id="K8WL96"/>
<dbReference type="GO" id="GO:0009326">
    <property type="term" value="C:formate dehydrogenase complex"/>
    <property type="evidence" value="ECO:0007669"/>
    <property type="project" value="InterPro"/>
</dbReference>
<evidence type="ECO:0000256" key="2">
    <source>
        <dbReference type="ARBA" id="ARBA00004651"/>
    </source>
</evidence>
<evidence type="ECO:0000256" key="9">
    <source>
        <dbReference type="ARBA" id="ARBA00022982"/>
    </source>
</evidence>
<dbReference type="InterPro" id="IPR016174">
    <property type="entry name" value="Di-haem_cyt_TM"/>
</dbReference>
<dbReference type="SUPFAM" id="SSF81342">
    <property type="entry name" value="Transmembrane di-heme cytochromes"/>
    <property type="match status" value="1"/>
</dbReference>
<dbReference type="GO" id="GO:0015944">
    <property type="term" value="P:formate oxidation"/>
    <property type="evidence" value="ECO:0007669"/>
    <property type="project" value="UniProtKB-ARBA"/>
</dbReference>
<dbReference type="GO" id="GO:0009061">
    <property type="term" value="P:anaerobic respiration"/>
    <property type="evidence" value="ECO:0007669"/>
    <property type="project" value="TreeGrafter"/>
</dbReference>
<dbReference type="PATRIC" id="fig|1141660.3.peg.326"/>
<feature type="transmembrane region" description="Helical" evidence="13">
    <location>
        <begin position="147"/>
        <end position="174"/>
    </location>
</feature>
<evidence type="ECO:0000256" key="8">
    <source>
        <dbReference type="ARBA" id="ARBA00022723"/>
    </source>
</evidence>
<comment type="similarity">
    <text evidence="3">Belongs to the formate dehydrogenase gamma subunit family.</text>
</comment>
<evidence type="ECO:0000256" key="12">
    <source>
        <dbReference type="ARBA" id="ARBA00023136"/>
    </source>
</evidence>
<dbReference type="Gene3D" id="1.20.950.20">
    <property type="entry name" value="Transmembrane di-heme cytochromes, Chain C"/>
    <property type="match status" value="1"/>
</dbReference>
<evidence type="ECO:0000256" key="5">
    <source>
        <dbReference type="ARBA" id="ARBA00022475"/>
    </source>
</evidence>
<gene>
    <name evidence="15" type="ORF">OO7_01646</name>
</gene>
<dbReference type="GO" id="GO:0009055">
    <property type="term" value="F:electron transfer activity"/>
    <property type="evidence" value="ECO:0007669"/>
    <property type="project" value="InterPro"/>
</dbReference>
<sequence>MIPQDSDKIIRHKPIERINHWAVVICFLFTAISGLGFFFPSLNWFMNIFGTPQLARILHPFVGTAMFLLFLFMFFRYFHHNFITKGDLMWAKDIGKVLTNKEVGDVGQYNLGQKGVYWIVSICLILLAVSGVIMWRPYFADFFSIPIYRAAIIVHSLSAIALIIMIIVHAYAAFWIKGSIRAMVEGWVTRGWAKQHHPLWYRQIIEKEKQQLEKQEQEQKKQQQEKN</sequence>
<dbReference type="GO" id="GO:0008863">
    <property type="term" value="F:formate dehydrogenase (NAD+) activity"/>
    <property type="evidence" value="ECO:0007669"/>
    <property type="project" value="InterPro"/>
</dbReference>
<dbReference type="NCBIfam" id="TIGR01583">
    <property type="entry name" value="formate-DH-gamm"/>
    <property type="match status" value="1"/>
</dbReference>
<evidence type="ECO:0000256" key="11">
    <source>
        <dbReference type="ARBA" id="ARBA00023004"/>
    </source>
</evidence>
<dbReference type="OrthoDB" id="9790598at2"/>
<comment type="cofactor">
    <cofactor evidence="1">
        <name>heme</name>
        <dbReference type="ChEBI" id="CHEBI:30413"/>
    </cofactor>
</comment>
<dbReference type="HOGENOM" id="CLU_091368_1_1_6"/>
<keyword evidence="5" id="KW-1003">Cell membrane</keyword>
<dbReference type="InterPro" id="IPR051817">
    <property type="entry name" value="FDH_cytochrome_b556_subunit"/>
</dbReference>
<feature type="transmembrane region" description="Helical" evidence="13">
    <location>
        <begin position="57"/>
        <end position="78"/>
    </location>
</feature>